<keyword evidence="1" id="KW-1133">Transmembrane helix</keyword>
<dbReference type="EMBL" id="BAAAFA010000008">
    <property type="protein sequence ID" value="GAA0819459.1"/>
    <property type="molecule type" value="Genomic_DNA"/>
</dbReference>
<dbReference type="PANTHER" id="PTHR10824">
    <property type="entry name" value="ACYL-COENZYME A THIOESTERASE-RELATED"/>
    <property type="match status" value="1"/>
</dbReference>
<protein>
    <recommendedName>
        <fullName evidence="2">BAAT/Acyl-CoA thioester hydrolase C-terminal domain-containing protein</fullName>
    </recommendedName>
</protein>
<feature type="domain" description="BAAT/Acyl-CoA thioester hydrolase C-terminal" evidence="2">
    <location>
        <begin position="119"/>
        <end position="275"/>
    </location>
</feature>
<keyword evidence="1" id="KW-0472">Membrane</keyword>
<accession>A0ABN1L8C9</accession>
<dbReference type="Proteomes" id="UP001500021">
    <property type="component" value="Unassembled WGS sequence"/>
</dbReference>
<evidence type="ECO:0000313" key="4">
    <source>
        <dbReference type="Proteomes" id="UP001500021"/>
    </source>
</evidence>
<gene>
    <name evidence="3" type="ORF">GCM10009111_23470</name>
</gene>
<evidence type="ECO:0000256" key="1">
    <source>
        <dbReference type="SAM" id="Phobius"/>
    </source>
</evidence>
<dbReference type="SUPFAM" id="SSF53474">
    <property type="entry name" value="alpha/beta-Hydrolases"/>
    <property type="match status" value="1"/>
</dbReference>
<dbReference type="InterPro" id="IPR029058">
    <property type="entry name" value="AB_hydrolase_fold"/>
</dbReference>
<dbReference type="PANTHER" id="PTHR10824:SF4">
    <property type="entry name" value="ACYL-COENZYME A THIOESTERASE 1-LIKE"/>
    <property type="match status" value="1"/>
</dbReference>
<reference evidence="3 4" key="1">
    <citation type="journal article" date="2019" name="Int. J. Syst. Evol. Microbiol.">
        <title>The Global Catalogue of Microorganisms (GCM) 10K type strain sequencing project: providing services to taxonomists for standard genome sequencing and annotation.</title>
        <authorList>
            <consortium name="The Broad Institute Genomics Platform"/>
            <consortium name="The Broad Institute Genome Sequencing Center for Infectious Disease"/>
            <person name="Wu L."/>
            <person name="Ma J."/>
        </authorList>
    </citation>
    <scope>NUCLEOTIDE SEQUENCE [LARGE SCALE GENOMIC DNA]</scope>
    <source>
        <strain evidence="3 4">JCM 15608</strain>
    </source>
</reference>
<dbReference type="Pfam" id="PF08840">
    <property type="entry name" value="BAAT_C"/>
    <property type="match status" value="1"/>
</dbReference>
<comment type="caution">
    <text evidence="3">The sequence shown here is derived from an EMBL/GenBank/DDBJ whole genome shotgun (WGS) entry which is preliminary data.</text>
</comment>
<dbReference type="RefSeq" id="WP_343817656.1">
    <property type="nucleotide sequence ID" value="NZ_BAAAFA010000008.1"/>
</dbReference>
<dbReference type="Gene3D" id="3.40.50.1820">
    <property type="entry name" value="alpha/beta hydrolase"/>
    <property type="match status" value="1"/>
</dbReference>
<sequence>MLKIVKYFSFIMLIILIVLVGLIFIIPMTFDSNKLPLNYGKVNSELFLGEGKEQPLLVYFGGSEGGNSMTKPHNIKERQQYIDQGYAMLAVGYFGMEGIPKELDRISLDAIYEEIVLTLNNSSINSNCVAVIGGSKGAELALALASKHTRINGVISLAGSHVVFAGPSFFADGKTSTFMFNDEELPHVPLTLNILPSLLMGDFRRAHEIALMDIDAVEDARIKVEDINGPILLVSGEKDHVWPSKEMSDEVIKRLEANGFIHPFRHIVVPNGNHFQPQSDYHPEVIKFLNKSFLPTCDANHQYIT</sequence>
<organism evidence="3 4">
    <name type="scientific">Colwellia asteriadis</name>
    <dbReference type="NCBI Taxonomy" id="517723"/>
    <lineage>
        <taxon>Bacteria</taxon>
        <taxon>Pseudomonadati</taxon>
        <taxon>Pseudomonadota</taxon>
        <taxon>Gammaproteobacteria</taxon>
        <taxon>Alteromonadales</taxon>
        <taxon>Colwelliaceae</taxon>
        <taxon>Colwellia</taxon>
    </lineage>
</organism>
<evidence type="ECO:0000313" key="3">
    <source>
        <dbReference type="EMBL" id="GAA0819459.1"/>
    </source>
</evidence>
<proteinExistence type="predicted"/>
<feature type="transmembrane region" description="Helical" evidence="1">
    <location>
        <begin position="7"/>
        <end position="30"/>
    </location>
</feature>
<name>A0ABN1L8C9_9GAMM</name>
<evidence type="ECO:0000259" key="2">
    <source>
        <dbReference type="Pfam" id="PF08840"/>
    </source>
</evidence>
<dbReference type="InterPro" id="IPR014940">
    <property type="entry name" value="BAAT_C"/>
</dbReference>
<keyword evidence="1" id="KW-0812">Transmembrane</keyword>
<keyword evidence="4" id="KW-1185">Reference proteome</keyword>